<protein>
    <submittedName>
        <fullName evidence="1">Uncharacterized protein</fullName>
    </submittedName>
</protein>
<proteinExistence type="predicted"/>
<comment type="caution">
    <text evidence="1">The sequence shown here is derived from an EMBL/GenBank/DDBJ whole genome shotgun (WGS) entry which is preliminary data.</text>
</comment>
<dbReference type="AlphaFoldDB" id="X1S6M7"/>
<dbReference type="EMBL" id="BARW01021404">
    <property type="protein sequence ID" value="GAI88548.1"/>
    <property type="molecule type" value="Genomic_DNA"/>
</dbReference>
<accession>X1S6M7</accession>
<gene>
    <name evidence="1" type="ORF">S12H4_35955</name>
</gene>
<sequence>SRGIITRKFRALNLYKCPMIYRLNLRLVDVPDSWPSAEPGPEDSEGSVGFKRLARESKQLPTEVRGSPDRETWKALKGVRSGFGREALRAFVDPHQAVIWRPGVLGALPKFMKFGLDVGEIPRIVKYARAAGRLMQGPAAAWYVKRRCEDAARIGTGELLNLGDWLTMQTRFRREVRPRTNRRRRSSDNVLSVSLTSWRSDRGFHQVKKLMAGQNDRDAQAIGAVISAAGLVNGTSSEHFSKAFSIFFCPENDGEKVST</sequence>
<evidence type="ECO:0000313" key="1">
    <source>
        <dbReference type="EMBL" id="GAI88548.1"/>
    </source>
</evidence>
<name>X1S6M7_9ZZZZ</name>
<organism evidence="1">
    <name type="scientific">marine sediment metagenome</name>
    <dbReference type="NCBI Taxonomy" id="412755"/>
    <lineage>
        <taxon>unclassified sequences</taxon>
        <taxon>metagenomes</taxon>
        <taxon>ecological metagenomes</taxon>
    </lineage>
</organism>
<feature type="non-terminal residue" evidence="1">
    <location>
        <position position="1"/>
    </location>
</feature>
<reference evidence="1" key="1">
    <citation type="journal article" date="2014" name="Front. Microbiol.">
        <title>High frequency of phylogenetically diverse reductive dehalogenase-homologous genes in deep subseafloor sedimentary metagenomes.</title>
        <authorList>
            <person name="Kawai M."/>
            <person name="Futagami T."/>
            <person name="Toyoda A."/>
            <person name="Takaki Y."/>
            <person name="Nishi S."/>
            <person name="Hori S."/>
            <person name="Arai W."/>
            <person name="Tsubouchi T."/>
            <person name="Morono Y."/>
            <person name="Uchiyama I."/>
            <person name="Ito T."/>
            <person name="Fujiyama A."/>
            <person name="Inagaki F."/>
            <person name="Takami H."/>
        </authorList>
    </citation>
    <scope>NUCLEOTIDE SEQUENCE</scope>
    <source>
        <strain evidence="1">Expedition CK06-06</strain>
    </source>
</reference>